<organism evidence="8 9">
    <name type="scientific">Cavenderia fasciculata</name>
    <name type="common">Slime mold</name>
    <name type="synonym">Dictyostelium fasciculatum</name>
    <dbReference type="NCBI Taxonomy" id="261658"/>
    <lineage>
        <taxon>Eukaryota</taxon>
        <taxon>Amoebozoa</taxon>
        <taxon>Evosea</taxon>
        <taxon>Eumycetozoa</taxon>
        <taxon>Dictyostelia</taxon>
        <taxon>Acytosteliales</taxon>
        <taxon>Cavenderiaceae</taxon>
        <taxon>Cavenderia</taxon>
    </lineage>
</organism>
<name>F4PSP5_CACFS</name>
<gene>
    <name evidence="8" type="ORF">DFA_00600</name>
</gene>
<dbReference type="CDD" id="cd02340">
    <property type="entry name" value="ZZ_NBR1_like"/>
    <property type="match status" value="1"/>
</dbReference>
<dbReference type="Pfam" id="PF00569">
    <property type="entry name" value="ZZ"/>
    <property type="match status" value="1"/>
</dbReference>
<dbReference type="PANTHER" id="PTHR20930:SF0">
    <property type="entry name" value="PROTEIN ILRUN"/>
    <property type="match status" value="1"/>
</dbReference>
<dbReference type="SUPFAM" id="SSF57850">
    <property type="entry name" value="RING/U-box"/>
    <property type="match status" value="1"/>
</dbReference>
<dbReference type="Gene3D" id="3.30.60.90">
    <property type="match status" value="1"/>
</dbReference>
<dbReference type="Gene3D" id="3.10.20.90">
    <property type="entry name" value="Phosphatidylinositol 3-kinase Catalytic Subunit, Chain A, domain 1"/>
    <property type="match status" value="1"/>
</dbReference>
<evidence type="ECO:0000313" key="9">
    <source>
        <dbReference type="Proteomes" id="UP000007797"/>
    </source>
</evidence>
<dbReference type="CDD" id="cd14947">
    <property type="entry name" value="NBR1_like"/>
    <property type="match status" value="1"/>
</dbReference>
<dbReference type="EMBL" id="GL883010">
    <property type="protein sequence ID" value="EGG20737.1"/>
    <property type="molecule type" value="Genomic_DNA"/>
</dbReference>
<dbReference type="Pfam" id="PF16158">
    <property type="entry name" value="N_BRCA1_IG"/>
    <property type="match status" value="1"/>
</dbReference>
<feature type="compositionally biased region" description="Low complexity" evidence="5">
    <location>
        <begin position="279"/>
        <end position="298"/>
    </location>
</feature>
<dbReference type="Proteomes" id="UP000007797">
    <property type="component" value="Unassembled WGS sequence"/>
</dbReference>
<keyword evidence="9" id="KW-1185">Reference proteome</keyword>
<dbReference type="OMA" id="IWVDIYV"/>
<feature type="domain" description="PB1" evidence="7">
    <location>
        <begin position="4"/>
        <end position="84"/>
    </location>
</feature>
<dbReference type="GO" id="GO:0008270">
    <property type="term" value="F:zinc ion binding"/>
    <property type="evidence" value="ECO:0007669"/>
    <property type="project" value="UniProtKB-KW"/>
</dbReference>
<feature type="region of interest" description="Disordered" evidence="5">
    <location>
        <begin position="171"/>
        <end position="202"/>
    </location>
</feature>
<dbReference type="PANTHER" id="PTHR20930">
    <property type="entry name" value="OVARIAN CARCINOMA ANTIGEN CA125-RELATED"/>
    <property type="match status" value="1"/>
</dbReference>
<dbReference type="InterPro" id="IPR043145">
    <property type="entry name" value="Znf_ZZ_sf"/>
</dbReference>
<feature type="domain" description="ZZ-type" evidence="6">
    <location>
        <begin position="207"/>
        <end position="260"/>
    </location>
</feature>
<dbReference type="Pfam" id="PF00564">
    <property type="entry name" value="PB1"/>
    <property type="match status" value="1"/>
</dbReference>
<dbReference type="SMART" id="SM00666">
    <property type="entry name" value="PB1"/>
    <property type="match status" value="1"/>
</dbReference>
<keyword evidence="2 4" id="KW-0863">Zinc-finger</keyword>
<reference evidence="9" key="1">
    <citation type="journal article" date="2011" name="Genome Res.">
        <title>Phylogeny-wide analysis of social amoeba genomes highlights ancient origins for complex intercellular communication.</title>
        <authorList>
            <person name="Heidel A.J."/>
            <person name="Lawal H.M."/>
            <person name="Felder M."/>
            <person name="Schilde C."/>
            <person name="Helps N.R."/>
            <person name="Tunggal B."/>
            <person name="Rivero F."/>
            <person name="John U."/>
            <person name="Schleicher M."/>
            <person name="Eichinger L."/>
            <person name="Platzer M."/>
            <person name="Noegel A.A."/>
            <person name="Schaap P."/>
            <person name="Gloeckner G."/>
        </authorList>
    </citation>
    <scope>NUCLEOTIDE SEQUENCE [LARGE SCALE GENOMIC DNA]</scope>
    <source>
        <strain evidence="9">SH3</strain>
    </source>
</reference>
<dbReference type="PROSITE" id="PS50135">
    <property type="entry name" value="ZF_ZZ_2"/>
    <property type="match status" value="1"/>
</dbReference>
<dbReference type="InterPro" id="IPR000270">
    <property type="entry name" value="PB1_dom"/>
</dbReference>
<dbReference type="InterPro" id="IPR053793">
    <property type="entry name" value="PB1-like"/>
</dbReference>
<dbReference type="SMART" id="SM00291">
    <property type="entry name" value="ZnF_ZZ"/>
    <property type="match status" value="1"/>
</dbReference>
<evidence type="ECO:0000256" key="2">
    <source>
        <dbReference type="ARBA" id="ARBA00022771"/>
    </source>
</evidence>
<dbReference type="OrthoDB" id="20017at2759"/>
<sequence>MSNNLIIKATHQGDNRRVSFERDPTFEELYGTLKNLFKIDPFNITYTDEDGDQITLSSEMEMKEAISMISANKPRLLRLAVTKPAAASAEPSAPASATDNASCQQPNLHHLVSSIIGPELFKNLNNAGVAAANNVDSTKLQSDISSVFQNLSDPTWINSLVQSTLDSLKGLNTNPTDTTSASAQPAAAAPASPATQDVNNNNNKVEHPGVVCDGCNMGIFGIRHKCAVCPNYDLCESCKEKGDAIHPTYHQMYSITTPIGTSTSGGCPRFQYGWRQFHHNNNNNNTDQQQQQQPPHHGGYYGGFGGGGWNGRGRWGCQNKNRYLSRYVSDMATKDGSLLTPGQGFTKIWRLRNDGNQQWPENTTLSFVSGDRMSSPDGVTVEPALPGNDVDVAINLVAPSTPGRYIGYWKLFTPEGNAYGQRLFADVYVEGKKEEVAVEQVKPAVVEEKKVVEKVEPVVNADAAVDQPSIEEIDESEKPLYDFVAIGSPIPLVSQVPAPLLFPQVPSAPPAAPEPLVAVVPEPVVVVPEPVAAPLPEVAPIVDDSKRECIAQLIAMGFGSHPNLAEIVKKYNYQLNEIVDRLIAD</sequence>
<evidence type="ECO:0000256" key="1">
    <source>
        <dbReference type="ARBA" id="ARBA00022723"/>
    </source>
</evidence>
<accession>F4PSP5</accession>
<evidence type="ECO:0000259" key="6">
    <source>
        <dbReference type="PROSITE" id="PS50135"/>
    </source>
</evidence>
<evidence type="ECO:0000313" key="8">
    <source>
        <dbReference type="EMBL" id="EGG20737.1"/>
    </source>
</evidence>
<keyword evidence="1" id="KW-0479">Metal-binding</keyword>
<dbReference type="STRING" id="1054147.F4PSP5"/>
<feature type="compositionally biased region" description="Low complexity" evidence="5">
    <location>
        <begin position="175"/>
        <end position="197"/>
    </location>
</feature>
<dbReference type="InterPro" id="IPR013783">
    <property type="entry name" value="Ig-like_fold"/>
</dbReference>
<dbReference type="SUPFAM" id="SSF54277">
    <property type="entry name" value="CAD &amp; PB1 domains"/>
    <property type="match status" value="1"/>
</dbReference>
<dbReference type="RefSeq" id="XP_004358587.1">
    <property type="nucleotide sequence ID" value="XM_004358530.1"/>
</dbReference>
<evidence type="ECO:0000259" key="7">
    <source>
        <dbReference type="PROSITE" id="PS51745"/>
    </source>
</evidence>
<dbReference type="CDD" id="cd05992">
    <property type="entry name" value="PB1"/>
    <property type="match status" value="1"/>
</dbReference>
<dbReference type="Gene3D" id="2.60.40.10">
    <property type="entry name" value="Immunoglobulins"/>
    <property type="match status" value="1"/>
</dbReference>
<evidence type="ECO:0000256" key="3">
    <source>
        <dbReference type="ARBA" id="ARBA00022833"/>
    </source>
</evidence>
<evidence type="ECO:0000256" key="5">
    <source>
        <dbReference type="SAM" id="MobiDB-lite"/>
    </source>
</evidence>
<dbReference type="PROSITE" id="PS51745">
    <property type="entry name" value="PB1"/>
    <property type="match status" value="1"/>
</dbReference>
<keyword evidence="3" id="KW-0862">Zinc</keyword>
<dbReference type="InterPro" id="IPR000433">
    <property type="entry name" value="Znf_ZZ"/>
</dbReference>
<protein>
    <submittedName>
        <fullName evidence="8">ZZ-type zinc finger-containing protein</fullName>
    </submittedName>
</protein>
<feature type="region of interest" description="Disordered" evidence="5">
    <location>
        <begin position="278"/>
        <end position="302"/>
    </location>
</feature>
<proteinExistence type="predicted"/>
<dbReference type="InterPro" id="IPR032350">
    <property type="entry name" value="Nbr1_FW"/>
</dbReference>
<dbReference type="AlphaFoldDB" id="F4PSP5"/>
<evidence type="ECO:0000256" key="4">
    <source>
        <dbReference type="PROSITE-ProRule" id="PRU00228"/>
    </source>
</evidence>
<dbReference type="GeneID" id="14873859"/>
<dbReference type="KEGG" id="dfa:DFA_00600"/>